<proteinExistence type="predicted"/>
<dbReference type="PROSITE" id="PS50206">
    <property type="entry name" value="RHODANESE_3"/>
    <property type="match status" value="1"/>
</dbReference>
<evidence type="ECO:0000313" key="2">
    <source>
        <dbReference type="EMBL" id="WNM24237.1"/>
    </source>
</evidence>
<dbReference type="Proteomes" id="UP001304125">
    <property type="component" value="Chromosome"/>
</dbReference>
<name>A0AA96J6H7_9MICO</name>
<dbReference type="InterPro" id="IPR036873">
    <property type="entry name" value="Rhodanese-like_dom_sf"/>
</dbReference>
<dbReference type="EMBL" id="CP134879">
    <property type="protein sequence ID" value="WNM24237.1"/>
    <property type="molecule type" value="Genomic_DNA"/>
</dbReference>
<reference evidence="2 3" key="1">
    <citation type="submission" date="2023-09" db="EMBL/GenBank/DDBJ databases">
        <title>Demequina sp. a novel bacteria isolated from Capsicum annuum.</title>
        <authorList>
            <person name="Humaira Z."/>
            <person name="Lee J."/>
            <person name="Cho D."/>
        </authorList>
    </citation>
    <scope>NUCLEOTIDE SEQUENCE [LARGE SCALE GENOMIC DNA]</scope>
    <source>
        <strain evidence="2 3">OYTSA14</strain>
    </source>
</reference>
<dbReference type="InterPro" id="IPR050229">
    <property type="entry name" value="GlpE_sulfurtransferase"/>
</dbReference>
<dbReference type="RefSeq" id="WP_313497768.1">
    <property type="nucleotide sequence ID" value="NZ_CP134879.1"/>
</dbReference>
<dbReference type="Pfam" id="PF00581">
    <property type="entry name" value="Rhodanese"/>
    <property type="match status" value="1"/>
</dbReference>
<dbReference type="AlphaFoldDB" id="A0AA96J6H7"/>
<dbReference type="PANTHER" id="PTHR43031:SF1">
    <property type="entry name" value="PYRIDINE NUCLEOTIDE-DISULPHIDE OXIDOREDUCTASE"/>
    <property type="match status" value="1"/>
</dbReference>
<dbReference type="PANTHER" id="PTHR43031">
    <property type="entry name" value="FAD-DEPENDENT OXIDOREDUCTASE"/>
    <property type="match status" value="1"/>
</dbReference>
<accession>A0AA96J6H7</accession>
<dbReference type="SUPFAM" id="SSF52821">
    <property type="entry name" value="Rhodanese/Cell cycle control phosphatase"/>
    <property type="match status" value="1"/>
</dbReference>
<keyword evidence="3" id="KW-1185">Reference proteome</keyword>
<dbReference type="Gene3D" id="3.40.250.10">
    <property type="entry name" value="Rhodanese-like domain"/>
    <property type="match status" value="1"/>
</dbReference>
<gene>
    <name evidence="2" type="ORF">RN606_12850</name>
</gene>
<sequence length="159" mass="16879">MESPTPAEAAAHFAARLAFETDCSDVHAALESGDPGFVLIDTRSLEAWEQGHARGAVHMPKPDMQERIPAYPEGTSFVVYCWGPGCNGAQRAGLIISTLGFAVKEMIGGFEYWAREGLPVDRVVRDAATGVAVTVDATRAPDPLTAPVGEPGHRIACDC</sequence>
<protein>
    <submittedName>
        <fullName evidence="2">Rhodanese-like domain-containing protein</fullName>
    </submittedName>
</protein>
<dbReference type="InterPro" id="IPR001763">
    <property type="entry name" value="Rhodanese-like_dom"/>
</dbReference>
<feature type="domain" description="Rhodanese" evidence="1">
    <location>
        <begin position="33"/>
        <end position="122"/>
    </location>
</feature>
<evidence type="ECO:0000259" key="1">
    <source>
        <dbReference type="PROSITE" id="PS50206"/>
    </source>
</evidence>
<evidence type="ECO:0000313" key="3">
    <source>
        <dbReference type="Proteomes" id="UP001304125"/>
    </source>
</evidence>
<organism evidence="2 3">
    <name type="scientific">Demequina capsici</name>
    <dbReference type="NCBI Taxonomy" id="3075620"/>
    <lineage>
        <taxon>Bacteria</taxon>
        <taxon>Bacillati</taxon>
        <taxon>Actinomycetota</taxon>
        <taxon>Actinomycetes</taxon>
        <taxon>Micrococcales</taxon>
        <taxon>Demequinaceae</taxon>
        <taxon>Demequina</taxon>
    </lineage>
</organism>
<dbReference type="SMART" id="SM00450">
    <property type="entry name" value="RHOD"/>
    <property type="match status" value="1"/>
</dbReference>